<organism evidence="1 2">
    <name type="scientific">Dreissena polymorpha</name>
    <name type="common">Zebra mussel</name>
    <name type="synonym">Mytilus polymorpha</name>
    <dbReference type="NCBI Taxonomy" id="45954"/>
    <lineage>
        <taxon>Eukaryota</taxon>
        <taxon>Metazoa</taxon>
        <taxon>Spiralia</taxon>
        <taxon>Lophotrochozoa</taxon>
        <taxon>Mollusca</taxon>
        <taxon>Bivalvia</taxon>
        <taxon>Autobranchia</taxon>
        <taxon>Heteroconchia</taxon>
        <taxon>Euheterodonta</taxon>
        <taxon>Imparidentia</taxon>
        <taxon>Neoheterodontei</taxon>
        <taxon>Myida</taxon>
        <taxon>Dreissenoidea</taxon>
        <taxon>Dreissenidae</taxon>
        <taxon>Dreissena</taxon>
    </lineage>
</organism>
<sequence length="85" mass="9597">MAAVKRGRVQKKLHSVTAPSILSFISRRDQSPKSIVGSLLSYIVSKTVESKISKPKHRGITQKQISAWKMTFPGYRLKARMPIFI</sequence>
<reference evidence="1" key="2">
    <citation type="submission" date="2020-11" db="EMBL/GenBank/DDBJ databases">
        <authorList>
            <person name="McCartney M.A."/>
            <person name="Auch B."/>
            <person name="Kono T."/>
            <person name="Mallez S."/>
            <person name="Becker A."/>
            <person name="Gohl D.M."/>
            <person name="Silverstein K.A.T."/>
            <person name="Koren S."/>
            <person name="Bechman K.B."/>
            <person name="Herman A."/>
            <person name="Abrahante J.E."/>
            <person name="Garbe J."/>
        </authorList>
    </citation>
    <scope>NUCLEOTIDE SEQUENCE</scope>
    <source>
        <strain evidence="1">Duluth1</strain>
        <tissue evidence="1">Whole animal</tissue>
    </source>
</reference>
<dbReference type="AlphaFoldDB" id="A0A9D4KFZ5"/>
<gene>
    <name evidence="1" type="ORF">DPMN_112233</name>
</gene>
<dbReference type="EMBL" id="JAIWYP010000004">
    <property type="protein sequence ID" value="KAH3838818.1"/>
    <property type="molecule type" value="Genomic_DNA"/>
</dbReference>
<protein>
    <submittedName>
        <fullName evidence="1">Uncharacterized protein</fullName>
    </submittedName>
</protein>
<name>A0A9D4KFZ5_DREPO</name>
<proteinExistence type="predicted"/>
<dbReference type="Proteomes" id="UP000828390">
    <property type="component" value="Unassembled WGS sequence"/>
</dbReference>
<evidence type="ECO:0000313" key="1">
    <source>
        <dbReference type="EMBL" id="KAH3838818.1"/>
    </source>
</evidence>
<reference evidence="1" key="1">
    <citation type="journal article" date="2019" name="bioRxiv">
        <title>The Genome of the Zebra Mussel, Dreissena polymorpha: A Resource for Invasive Species Research.</title>
        <authorList>
            <person name="McCartney M.A."/>
            <person name="Auch B."/>
            <person name="Kono T."/>
            <person name="Mallez S."/>
            <person name="Zhang Y."/>
            <person name="Obille A."/>
            <person name="Becker A."/>
            <person name="Abrahante J.E."/>
            <person name="Garbe J."/>
            <person name="Badalamenti J.P."/>
            <person name="Herman A."/>
            <person name="Mangelson H."/>
            <person name="Liachko I."/>
            <person name="Sullivan S."/>
            <person name="Sone E.D."/>
            <person name="Koren S."/>
            <person name="Silverstein K.A.T."/>
            <person name="Beckman K.B."/>
            <person name="Gohl D.M."/>
        </authorList>
    </citation>
    <scope>NUCLEOTIDE SEQUENCE</scope>
    <source>
        <strain evidence="1">Duluth1</strain>
        <tissue evidence="1">Whole animal</tissue>
    </source>
</reference>
<comment type="caution">
    <text evidence="1">The sequence shown here is derived from an EMBL/GenBank/DDBJ whole genome shotgun (WGS) entry which is preliminary data.</text>
</comment>
<keyword evidence="2" id="KW-1185">Reference proteome</keyword>
<evidence type="ECO:0000313" key="2">
    <source>
        <dbReference type="Proteomes" id="UP000828390"/>
    </source>
</evidence>
<accession>A0A9D4KFZ5</accession>